<evidence type="ECO:0000313" key="1">
    <source>
        <dbReference type="EMBL" id="RXR32146.1"/>
    </source>
</evidence>
<dbReference type="RefSeq" id="WP_129464262.1">
    <property type="nucleotide sequence ID" value="NZ_SBKQ01000007.1"/>
</dbReference>
<reference evidence="2" key="1">
    <citation type="submission" date="2019-01" db="EMBL/GenBank/DDBJ databases">
        <title>Cytophagaceae bacterium strain CAR-16.</title>
        <authorList>
            <person name="Chen W.-M."/>
        </authorList>
    </citation>
    <scope>NUCLEOTIDE SEQUENCE [LARGE SCALE GENOMIC DNA]</scope>
    <source>
        <strain evidence="2">ICH-30</strain>
    </source>
</reference>
<dbReference type="Gene3D" id="2.40.160.60">
    <property type="entry name" value="Outer membrane protein transport protein (OMPP1/FadL/TodX)"/>
    <property type="match status" value="1"/>
</dbReference>
<accession>A0A4V1N4H1</accession>
<evidence type="ECO:0000313" key="2">
    <source>
        <dbReference type="Proteomes" id="UP000289734"/>
    </source>
</evidence>
<comment type="caution">
    <text evidence="1">The sequence shown here is derived from an EMBL/GenBank/DDBJ whole genome shotgun (WGS) entry which is preliminary data.</text>
</comment>
<gene>
    <name evidence="1" type="ORF">EQG68_07850</name>
</gene>
<dbReference type="EMBL" id="SBKQ01000007">
    <property type="protein sequence ID" value="RXR32146.1"/>
    <property type="molecule type" value="Genomic_DNA"/>
</dbReference>
<name>A0A4V1N4H1_9FLAO</name>
<sequence length="206" mass="23061">MKNLFFTMITLMSTVIMSGQETEKKHSYGFLANAKLGFAKLKQSGFVTINGNVNSGDFHFFYSLPSGTYFSGGIGLLEFSANGVSGGESYALEHSYLRIPLYINRSVSIFKEQANNKINAYAGIGIYGNTLLKEEIQTLTTTFEEKNRGWNFGLGFNIGLTFEVNDYMTLGLGFDTQSDLTKMKKDDVERKLEAINTVNFIYKLNF</sequence>
<proteinExistence type="predicted"/>
<dbReference type="AlphaFoldDB" id="A0A4V1N4H1"/>
<organism evidence="1 2">
    <name type="scientific">Flavobacterium piscinae</name>
    <dbReference type="NCBI Taxonomy" id="2506424"/>
    <lineage>
        <taxon>Bacteria</taxon>
        <taxon>Pseudomonadati</taxon>
        <taxon>Bacteroidota</taxon>
        <taxon>Flavobacteriia</taxon>
        <taxon>Flavobacteriales</taxon>
        <taxon>Flavobacteriaceae</taxon>
        <taxon>Flavobacterium</taxon>
    </lineage>
</organism>
<evidence type="ECO:0008006" key="3">
    <source>
        <dbReference type="Google" id="ProtNLM"/>
    </source>
</evidence>
<keyword evidence="2" id="KW-1185">Reference proteome</keyword>
<dbReference type="Proteomes" id="UP000289734">
    <property type="component" value="Unassembled WGS sequence"/>
</dbReference>
<protein>
    <recommendedName>
        <fullName evidence="3">PorT family protein</fullName>
    </recommendedName>
</protein>
<dbReference type="OrthoDB" id="1345369at2"/>